<gene>
    <name evidence="3" type="ORF">EPH_0009520</name>
</gene>
<reference evidence="3" key="2">
    <citation type="submission" date="2013-10" db="EMBL/GenBank/DDBJ databases">
        <authorList>
            <person name="Aslett M."/>
        </authorList>
    </citation>
    <scope>NUCLEOTIDE SEQUENCE [LARGE SCALE GENOMIC DNA]</scope>
    <source>
        <strain evidence="3">Houghton</strain>
    </source>
</reference>
<dbReference type="SMART" id="SM00952">
    <property type="entry name" value="RAP"/>
    <property type="match status" value="1"/>
</dbReference>
<feature type="compositionally biased region" description="Basic residues" evidence="1">
    <location>
        <begin position="228"/>
        <end position="237"/>
    </location>
</feature>
<dbReference type="InterPro" id="IPR013584">
    <property type="entry name" value="RAP"/>
</dbReference>
<evidence type="ECO:0000259" key="2">
    <source>
        <dbReference type="PROSITE" id="PS51286"/>
    </source>
</evidence>
<dbReference type="Pfam" id="PF08373">
    <property type="entry name" value="RAP"/>
    <property type="match status" value="1"/>
</dbReference>
<dbReference type="OrthoDB" id="332112at2759"/>
<proteinExistence type="predicted"/>
<dbReference type="PROSITE" id="PS51286">
    <property type="entry name" value="RAP"/>
    <property type="match status" value="1"/>
</dbReference>
<dbReference type="VEuPathDB" id="ToxoDB:EPH_0009520"/>
<reference evidence="3" key="1">
    <citation type="submission" date="2013-10" db="EMBL/GenBank/DDBJ databases">
        <title>Genomic analysis of the causative agents of coccidiosis in chickens.</title>
        <authorList>
            <person name="Reid A.J."/>
            <person name="Blake D."/>
            <person name="Billington K."/>
            <person name="Browne H."/>
            <person name="Dunn M."/>
            <person name="Hung S."/>
            <person name="Kawahara F."/>
            <person name="Miranda-Saavedra D."/>
            <person name="Mourier T."/>
            <person name="Nagra H."/>
            <person name="Otto T.D."/>
            <person name="Rawlings N."/>
            <person name="Sanchez A."/>
            <person name="Sanders M."/>
            <person name="Subramaniam C."/>
            <person name="Tay Y."/>
            <person name="Dear P."/>
            <person name="Doerig C."/>
            <person name="Gruber A."/>
            <person name="Parkinson J."/>
            <person name="Shirley M."/>
            <person name="Wan K.L."/>
            <person name="Berriman M."/>
            <person name="Tomley F."/>
            <person name="Pain A."/>
        </authorList>
    </citation>
    <scope>NUCLEOTIDE SEQUENCE [LARGE SCALE GENOMIC DNA]</scope>
    <source>
        <strain evidence="3">Houghton</strain>
    </source>
</reference>
<protein>
    <recommendedName>
        <fullName evidence="2">RAP domain-containing protein</fullName>
    </recommendedName>
</protein>
<evidence type="ECO:0000313" key="4">
    <source>
        <dbReference type="Proteomes" id="UP000018201"/>
    </source>
</evidence>
<name>U6GLW1_9EIME</name>
<accession>U6GLW1</accession>
<feature type="domain" description="RAP" evidence="2">
    <location>
        <begin position="31"/>
        <end position="89"/>
    </location>
</feature>
<keyword evidence="4" id="KW-1185">Reference proteome</keyword>
<evidence type="ECO:0000313" key="3">
    <source>
        <dbReference type="EMBL" id="CDI81211.1"/>
    </source>
</evidence>
<feature type="region of interest" description="Disordered" evidence="1">
    <location>
        <begin position="197"/>
        <end position="237"/>
    </location>
</feature>
<dbReference type="AlphaFoldDB" id="U6GLW1"/>
<dbReference type="EMBL" id="HG692003">
    <property type="protein sequence ID" value="CDI81211.1"/>
    <property type="molecule type" value="Genomic_DNA"/>
</dbReference>
<sequence length="237" mass="26394">MQRQLDPKASLLGADGCWSSSAAEELKAKAVVVEVDGPQHFYRDSLHWNSSSKLKHRILTRLGFRVAHIPYYDVLPLKKLKDLRAYVSRAVAHALQLEGSSSLEPDVYMDSQDGDGSSQRGEPALSLLLEGEGPFEPFAPAPNETSSPHTPADLDGQWEHATAPQLTQELRQQMKQARLSDRKKSLAISLIRWRRQKAKQTRLQAQRLRAKGKSGNAQEPSRRNSSSGRRRLQAPAG</sequence>
<organism evidence="3 4">
    <name type="scientific">Eimeria praecox</name>
    <dbReference type="NCBI Taxonomy" id="51316"/>
    <lineage>
        <taxon>Eukaryota</taxon>
        <taxon>Sar</taxon>
        <taxon>Alveolata</taxon>
        <taxon>Apicomplexa</taxon>
        <taxon>Conoidasida</taxon>
        <taxon>Coccidia</taxon>
        <taxon>Eucoccidiorida</taxon>
        <taxon>Eimeriorina</taxon>
        <taxon>Eimeriidae</taxon>
        <taxon>Eimeria</taxon>
    </lineage>
</organism>
<feature type="region of interest" description="Disordered" evidence="1">
    <location>
        <begin position="132"/>
        <end position="156"/>
    </location>
</feature>
<evidence type="ECO:0000256" key="1">
    <source>
        <dbReference type="SAM" id="MobiDB-lite"/>
    </source>
</evidence>
<dbReference type="Proteomes" id="UP000018201">
    <property type="component" value="Unassembled WGS sequence"/>
</dbReference>